<dbReference type="EMBL" id="KI669465">
    <property type="protein sequence ID" value="OCF55836.1"/>
    <property type="molecule type" value="Genomic_DNA"/>
</dbReference>
<name>A0A1B9IJL3_9TREE</name>
<evidence type="ECO:0000256" key="1">
    <source>
        <dbReference type="SAM" id="MobiDB-lite"/>
    </source>
</evidence>
<keyword evidence="3" id="KW-1185">Reference proteome</keyword>
<feature type="compositionally biased region" description="Acidic residues" evidence="1">
    <location>
        <begin position="180"/>
        <end position="192"/>
    </location>
</feature>
<dbReference type="STRING" id="1331196.A0A1B9IJL3"/>
<feature type="compositionally biased region" description="Basic residues" evidence="1">
    <location>
        <begin position="279"/>
        <end position="290"/>
    </location>
</feature>
<dbReference type="OrthoDB" id="2565299at2759"/>
<accession>A0A1B9IJL3</accession>
<evidence type="ECO:0000313" key="2">
    <source>
        <dbReference type="EMBL" id="OCF55836.1"/>
    </source>
</evidence>
<dbReference type="Proteomes" id="UP000092583">
    <property type="component" value="Unassembled WGS sequence"/>
</dbReference>
<protein>
    <submittedName>
        <fullName evidence="2">Uncharacterized protein</fullName>
    </submittedName>
</protein>
<feature type="compositionally biased region" description="Acidic residues" evidence="1">
    <location>
        <begin position="114"/>
        <end position="123"/>
    </location>
</feature>
<feature type="compositionally biased region" description="Polar residues" evidence="1">
    <location>
        <begin position="31"/>
        <end position="42"/>
    </location>
</feature>
<reference evidence="2 3" key="1">
    <citation type="submission" date="2013-07" db="EMBL/GenBank/DDBJ databases">
        <title>The Genome Sequence of Kwoniella mangroviensis CBS10435.</title>
        <authorList>
            <consortium name="The Broad Institute Genome Sequencing Platform"/>
            <person name="Cuomo C."/>
            <person name="Litvintseva A."/>
            <person name="Chen Y."/>
            <person name="Heitman J."/>
            <person name="Sun S."/>
            <person name="Springer D."/>
            <person name="Dromer F."/>
            <person name="Young S.K."/>
            <person name="Zeng Q."/>
            <person name="Gargeya S."/>
            <person name="Fitzgerald M."/>
            <person name="Abouelleil A."/>
            <person name="Alvarado L."/>
            <person name="Berlin A.M."/>
            <person name="Chapman S.B."/>
            <person name="Dewar J."/>
            <person name="Goldberg J."/>
            <person name="Griggs A."/>
            <person name="Gujja S."/>
            <person name="Hansen M."/>
            <person name="Howarth C."/>
            <person name="Imamovic A."/>
            <person name="Larimer J."/>
            <person name="McCowan C."/>
            <person name="Murphy C."/>
            <person name="Pearson M."/>
            <person name="Priest M."/>
            <person name="Roberts A."/>
            <person name="Saif S."/>
            <person name="Shea T."/>
            <person name="Sykes S."/>
            <person name="Wortman J."/>
            <person name="Nusbaum C."/>
            <person name="Birren B."/>
        </authorList>
    </citation>
    <scope>NUCLEOTIDE SEQUENCE [LARGE SCALE GENOMIC DNA]</scope>
    <source>
        <strain evidence="2 3">CBS 10435</strain>
    </source>
</reference>
<gene>
    <name evidence="2" type="ORF">L486_06590</name>
</gene>
<dbReference type="AlphaFoldDB" id="A0A1B9IJL3"/>
<feature type="region of interest" description="Disordered" evidence="1">
    <location>
        <begin position="29"/>
        <end position="297"/>
    </location>
</feature>
<reference evidence="3" key="2">
    <citation type="submission" date="2013-12" db="EMBL/GenBank/DDBJ databases">
        <title>Evolution of pathogenesis and genome organization in the Tremellales.</title>
        <authorList>
            <person name="Cuomo C."/>
            <person name="Litvintseva A."/>
            <person name="Heitman J."/>
            <person name="Chen Y."/>
            <person name="Sun S."/>
            <person name="Springer D."/>
            <person name="Dromer F."/>
            <person name="Young S."/>
            <person name="Zeng Q."/>
            <person name="Chapman S."/>
            <person name="Gujja S."/>
            <person name="Saif S."/>
            <person name="Birren B."/>
        </authorList>
    </citation>
    <scope>NUCLEOTIDE SEQUENCE [LARGE SCALE GENOMIC DNA]</scope>
    <source>
        <strain evidence="3">CBS 10435</strain>
    </source>
</reference>
<proteinExistence type="predicted"/>
<feature type="compositionally biased region" description="Basic and acidic residues" evidence="1">
    <location>
        <begin position="55"/>
        <end position="66"/>
    </location>
</feature>
<organism evidence="2 3">
    <name type="scientific">Kwoniella mangroviensis CBS 10435</name>
    <dbReference type="NCBI Taxonomy" id="1331196"/>
    <lineage>
        <taxon>Eukaryota</taxon>
        <taxon>Fungi</taxon>
        <taxon>Dikarya</taxon>
        <taxon>Basidiomycota</taxon>
        <taxon>Agaricomycotina</taxon>
        <taxon>Tremellomycetes</taxon>
        <taxon>Tremellales</taxon>
        <taxon>Cryptococcaceae</taxon>
        <taxon>Kwoniella</taxon>
    </lineage>
</organism>
<feature type="compositionally biased region" description="Polar residues" evidence="1">
    <location>
        <begin position="253"/>
        <end position="276"/>
    </location>
</feature>
<evidence type="ECO:0000313" key="3">
    <source>
        <dbReference type="Proteomes" id="UP000092583"/>
    </source>
</evidence>
<sequence length="297" mass="32799">MSQSTPNPDDPSSESLSLSASIFYSSIDSWIPSNFGTSSSSQSKKDEGLTNLLRPDIRGQTEDRLGLGHPLLDNPSASRQIQRNGLVGLSKKLNLEKKKGKEKQEVNGKGARYEDDEDEDEEESKFKLSNQNKKKVNAVDSFSTGKGKKKKDPFSIGNNNNTVLHPAILAQQLNNRNNPEEDEDEREEEDEPPFPLPSRHTTPVQIPPTSSPGGSGIFPYDGPRPFGSPVKSKNSKRSIEDDDGEQGEKDESNGQVNQAYDQLKANESGSQESPVKSKSAMRREKRKRAKLNNSSKE</sequence>
<feature type="compositionally biased region" description="Basic and acidic residues" evidence="1">
    <location>
        <begin position="93"/>
        <end position="106"/>
    </location>
</feature>